<dbReference type="NCBIfam" id="NF007430">
    <property type="entry name" value="PRK09975.1"/>
    <property type="match status" value="1"/>
</dbReference>
<dbReference type="RefSeq" id="WP_310825246.1">
    <property type="nucleotide sequence ID" value="NZ_JAQGEC010000003.1"/>
</dbReference>
<dbReference type="InterPro" id="IPR050624">
    <property type="entry name" value="HTH-type_Tx_Regulator"/>
</dbReference>
<dbReference type="PROSITE" id="PS50977">
    <property type="entry name" value="HTH_TETR_2"/>
    <property type="match status" value="1"/>
</dbReference>
<evidence type="ECO:0000256" key="5">
    <source>
        <dbReference type="PROSITE-ProRule" id="PRU00335"/>
    </source>
</evidence>
<dbReference type="InterPro" id="IPR036271">
    <property type="entry name" value="Tet_transcr_reg_TetR-rel_C_sf"/>
</dbReference>
<dbReference type="EMBL" id="JAQGEC010000003">
    <property type="protein sequence ID" value="MDR9889736.1"/>
    <property type="molecule type" value="Genomic_DNA"/>
</dbReference>
<dbReference type="PANTHER" id="PTHR43479">
    <property type="entry name" value="ACREF/ENVCD OPERON REPRESSOR-RELATED"/>
    <property type="match status" value="1"/>
</dbReference>
<keyword evidence="3 5" id="KW-0238">DNA-binding</keyword>
<gene>
    <name evidence="7" type="primary">envR</name>
    <name evidence="7" type="ORF">O7047_05735</name>
</gene>
<name>A0AAE4IVX6_9ENTR</name>
<comment type="caution">
    <text evidence="7">The sequence shown here is derived from an EMBL/GenBank/DDBJ whole genome shotgun (WGS) entry which is preliminary data.</text>
</comment>
<proteinExistence type="predicted"/>
<dbReference type="GO" id="GO:0045892">
    <property type="term" value="P:negative regulation of DNA-templated transcription"/>
    <property type="evidence" value="ECO:0007669"/>
    <property type="project" value="UniProtKB-ARBA"/>
</dbReference>
<accession>A0AAE4IVX6</accession>
<sequence>MARKTKEEALKTRQLLIEAAITLFATRGVANTTLGDIADAAGVTRGAVYWHFSSKAEIFNAIWEQQPPLSAFIKDKVAVVAGSDPLLLLREMFIASLQFIARDARQCALLQILYHKCEFSADMMSECEIRKKIFFNSQNIRRILEDGVKTLRLPAALNIDIAMIMLHGFFSGIIKNWLMNRESFNLCQQAPVLVDNILATLQIQCEPPVMLEKAS</sequence>
<organism evidence="7 8">
    <name type="scientific">Pseudenterobacter timonensis</name>
    <dbReference type="NCBI Taxonomy" id="1755099"/>
    <lineage>
        <taxon>Bacteria</taxon>
        <taxon>Pseudomonadati</taxon>
        <taxon>Pseudomonadota</taxon>
        <taxon>Gammaproteobacteria</taxon>
        <taxon>Enterobacterales</taxon>
        <taxon>Enterobacteriaceae</taxon>
        <taxon>Pseudenterobacter</taxon>
    </lineage>
</organism>
<evidence type="ECO:0000313" key="8">
    <source>
        <dbReference type="Proteomes" id="UP001248822"/>
    </source>
</evidence>
<dbReference type="Proteomes" id="UP001248822">
    <property type="component" value="Unassembled WGS sequence"/>
</dbReference>
<dbReference type="SUPFAM" id="SSF48498">
    <property type="entry name" value="Tetracyclin repressor-like, C-terminal domain"/>
    <property type="match status" value="1"/>
</dbReference>
<dbReference type="Gene3D" id="1.10.357.10">
    <property type="entry name" value="Tetracycline Repressor, domain 2"/>
    <property type="match status" value="1"/>
</dbReference>
<evidence type="ECO:0000256" key="1">
    <source>
        <dbReference type="ARBA" id="ARBA00022491"/>
    </source>
</evidence>
<dbReference type="InterPro" id="IPR001647">
    <property type="entry name" value="HTH_TetR"/>
</dbReference>
<dbReference type="PRINTS" id="PR00455">
    <property type="entry name" value="HTHTETR"/>
</dbReference>
<reference evidence="7" key="1">
    <citation type="submission" date="2022-12" db="EMBL/GenBank/DDBJ databases">
        <title>NDM-1 containing novel ST 2018 Pseudenterobacter timonensis.</title>
        <authorList>
            <person name="Halder G."/>
            <person name="Mandal S."/>
            <person name="Dutta S."/>
        </authorList>
    </citation>
    <scope>NUCLEOTIDE SEQUENCE</scope>
    <source>
        <strain evidence="7">CNCI147</strain>
    </source>
</reference>
<dbReference type="InterPro" id="IPR023772">
    <property type="entry name" value="DNA-bd_HTH_TetR-type_CS"/>
</dbReference>
<feature type="domain" description="HTH tetR-type" evidence="6">
    <location>
        <begin position="10"/>
        <end position="70"/>
    </location>
</feature>
<evidence type="ECO:0000256" key="4">
    <source>
        <dbReference type="ARBA" id="ARBA00023163"/>
    </source>
</evidence>
<dbReference type="GO" id="GO:0009410">
    <property type="term" value="P:response to xenobiotic stimulus"/>
    <property type="evidence" value="ECO:0007669"/>
    <property type="project" value="UniProtKB-ARBA"/>
</dbReference>
<dbReference type="InterPro" id="IPR013572">
    <property type="entry name" value="Tscrpt_reg_MAATS_C"/>
</dbReference>
<dbReference type="Pfam" id="PF00440">
    <property type="entry name" value="TetR_N"/>
    <property type="match status" value="1"/>
</dbReference>
<feature type="DNA-binding region" description="H-T-H motif" evidence="5">
    <location>
        <begin position="33"/>
        <end position="52"/>
    </location>
</feature>
<evidence type="ECO:0000256" key="2">
    <source>
        <dbReference type="ARBA" id="ARBA00023015"/>
    </source>
</evidence>
<dbReference type="PROSITE" id="PS01081">
    <property type="entry name" value="HTH_TETR_1"/>
    <property type="match status" value="1"/>
</dbReference>
<evidence type="ECO:0000313" key="7">
    <source>
        <dbReference type="EMBL" id="MDR9889736.1"/>
    </source>
</evidence>
<dbReference type="InterPro" id="IPR009057">
    <property type="entry name" value="Homeodomain-like_sf"/>
</dbReference>
<evidence type="ECO:0000259" key="6">
    <source>
        <dbReference type="PROSITE" id="PS50977"/>
    </source>
</evidence>
<keyword evidence="1" id="KW-0678">Repressor</keyword>
<dbReference type="AlphaFoldDB" id="A0AAE4IVX6"/>
<keyword evidence="4" id="KW-0804">Transcription</keyword>
<dbReference type="FunFam" id="1.10.357.10:FF:000003">
    <property type="entry name" value="HTH-type transcriptional regulator AcrR"/>
    <property type="match status" value="1"/>
</dbReference>
<dbReference type="SUPFAM" id="SSF46689">
    <property type="entry name" value="Homeodomain-like"/>
    <property type="match status" value="1"/>
</dbReference>
<dbReference type="PANTHER" id="PTHR43479:SF11">
    <property type="entry name" value="ACREF_ENVCD OPERON REPRESSOR-RELATED"/>
    <property type="match status" value="1"/>
</dbReference>
<dbReference type="Pfam" id="PF08361">
    <property type="entry name" value="TetR_C_2"/>
    <property type="match status" value="1"/>
</dbReference>
<keyword evidence="2" id="KW-0805">Transcription regulation</keyword>
<dbReference type="GO" id="GO:0003677">
    <property type="term" value="F:DNA binding"/>
    <property type="evidence" value="ECO:0007669"/>
    <property type="project" value="UniProtKB-UniRule"/>
</dbReference>
<dbReference type="GO" id="GO:0003700">
    <property type="term" value="F:DNA-binding transcription factor activity"/>
    <property type="evidence" value="ECO:0007669"/>
    <property type="project" value="UniProtKB-ARBA"/>
</dbReference>
<evidence type="ECO:0000256" key="3">
    <source>
        <dbReference type="ARBA" id="ARBA00023125"/>
    </source>
</evidence>
<protein>
    <submittedName>
        <fullName evidence="7">AcrEF/envCD operon transcriptional regulator</fullName>
    </submittedName>
</protein>